<dbReference type="FunFam" id="3.30.420.10:FF:000032">
    <property type="entry name" value="Retrovirus-related Pol polyprotein from transposon 297-like Protein"/>
    <property type="match status" value="1"/>
</dbReference>
<organism evidence="3">
    <name type="scientific">Photinus pyralis</name>
    <name type="common">Common eastern firefly</name>
    <name type="synonym">Lampyris pyralis</name>
    <dbReference type="NCBI Taxonomy" id="7054"/>
    <lineage>
        <taxon>Eukaryota</taxon>
        <taxon>Metazoa</taxon>
        <taxon>Ecdysozoa</taxon>
        <taxon>Arthropoda</taxon>
        <taxon>Hexapoda</taxon>
        <taxon>Insecta</taxon>
        <taxon>Pterygota</taxon>
        <taxon>Neoptera</taxon>
        <taxon>Endopterygota</taxon>
        <taxon>Coleoptera</taxon>
        <taxon>Polyphaga</taxon>
        <taxon>Elateriformia</taxon>
        <taxon>Elateroidea</taxon>
        <taxon>Lampyridae</taxon>
        <taxon>Lampyrinae</taxon>
        <taxon>Photinus</taxon>
    </lineage>
</organism>
<dbReference type="InterPro" id="IPR036397">
    <property type="entry name" value="RNaseH_sf"/>
</dbReference>
<dbReference type="EC" id="2.7.7.49" evidence="1"/>
<dbReference type="FunFam" id="1.10.340.70:FF:000001">
    <property type="entry name" value="Retrovirus-related Pol polyprotein from transposon gypsy-like Protein"/>
    <property type="match status" value="1"/>
</dbReference>
<name>A0A1Y1MRP7_PHOPY</name>
<dbReference type="EMBL" id="GEZM01029757">
    <property type="protein sequence ID" value="JAV85950.1"/>
    <property type="molecule type" value="Transcribed_RNA"/>
</dbReference>
<dbReference type="InterPro" id="IPR050951">
    <property type="entry name" value="Retrovirus_Pol_polyprotein"/>
</dbReference>
<dbReference type="PANTHER" id="PTHR37984:SF5">
    <property type="entry name" value="PROTEIN NYNRIN-LIKE"/>
    <property type="match status" value="1"/>
</dbReference>
<evidence type="ECO:0000313" key="3">
    <source>
        <dbReference type="EMBL" id="JAV85947.1"/>
    </source>
</evidence>
<evidence type="ECO:0000259" key="2">
    <source>
        <dbReference type="PROSITE" id="PS50994"/>
    </source>
</evidence>
<dbReference type="GO" id="GO:0003676">
    <property type="term" value="F:nucleic acid binding"/>
    <property type="evidence" value="ECO:0007669"/>
    <property type="project" value="InterPro"/>
</dbReference>
<evidence type="ECO:0000256" key="1">
    <source>
        <dbReference type="ARBA" id="ARBA00012493"/>
    </source>
</evidence>
<dbReference type="InterPro" id="IPR041588">
    <property type="entry name" value="Integrase_H2C2"/>
</dbReference>
<dbReference type="InterPro" id="IPR001584">
    <property type="entry name" value="Integrase_cat-core"/>
</dbReference>
<dbReference type="InterPro" id="IPR012337">
    <property type="entry name" value="RNaseH-like_sf"/>
</dbReference>
<dbReference type="AlphaFoldDB" id="A0A1Y1MRP7"/>
<dbReference type="GO" id="GO:0003964">
    <property type="term" value="F:RNA-directed DNA polymerase activity"/>
    <property type="evidence" value="ECO:0007669"/>
    <property type="project" value="UniProtKB-EC"/>
</dbReference>
<dbReference type="SUPFAM" id="SSF53098">
    <property type="entry name" value="Ribonuclease H-like"/>
    <property type="match status" value="1"/>
</dbReference>
<dbReference type="Gene3D" id="3.30.420.10">
    <property type="entry name" value="Ribonuclease H-like superfamily/Ribonuclease H"/>
    <property type="match status" value="1"/>
</dbReference>
<reference evidence="3" key="1">
    <citation type="journal article" date="2016" name="Sci. Rep.">
        <title>Molecular characterization of firefly nuptial gifts: a multi-omics approach sheds light on postcopulatory sexual selection.</title>
        <authorList>
            <person name="Al-Wathiqui N."/>
            <person name="Fallon T.R."/>
            <person name="South A."/>
            <person name="Weng J.K."/>
            <person name="Lewis S.M."/>
        </authorList>
    </citation>
    <scope>NUCLEOTIDE SEQUENCE</scope>
</reference>
<dbReference type="Pfam" id="PF00665">
    <property type="entry name" value="rve"/>
    <property type="match status" value="1"/>
</dbReference>
<dbReference type="Gene3D" id="1.10.340.70">
    <property type="match status" value="1"/>
</dbReference>
<dbReference type="Pfam" id="PF17921">
    <property type="entry name" value="Integrase_H2C2"/>
    <property type="match status" value="1"/>
</dbReference>
<dbReference type="PANTHER" id="PTHR37984">
    <property type="entry name" value="PROTEIN CBG26694"/>
    <property type="match status" value="1"/>
</dbReference>
<dbReference type="PROSITE" id="PS50994">
    <property type="entry name" value="INTEGRASE"/>
    <property type="match status" value="1"/>
</dbReference>
<sequence length="331" mass="38405">MLSRSVPVIDSLKVGKADENEIRDAWYRRMIVNVNEYPLKYSDWRVVGTQLYRYFGEGISESDEDEGWKYVVPKEQRLEILRACHDDVHSGHPGVFKTYRRANQRYFWPKMKSDIAKYVRRCTVCLTNKPEQQKPAGLMAVRKVVKEPFHVISLDLIGPLVRSKRGFKYILVMVDLFSKFVVTVPLRNATAKPICTAVEDQWFLMFGQPKILISDNGVQFRSAEFRKLLGEYGTKQIFTANYHAQANPTERVNKTLQTMLRCYIKDKEKEKQDWDKHMSKLTCAIRTQVHDVTGHTSHFIAFGRDLSTNALGDKALAGDFEIDRSEDRDIR</sequence>
<feature type="domain" description="Integrase catalytic" evidence="2">
    <location>
        <begin position="144"/>
        <end position="305"/>
    </location>
</feature>
<accession>A0A1Y1MRP7</accession>
<protein>
    <recommendedName>
        <fullName evidence="1">RNA-directed DNA polymerase</fullName>
        <ecNumber evidence="1">2.7.7.49</ecNumber>
    </recommendedName>
</protein>
<dbReference type="GO" id="GO:0015074">
    <property type="term" value="P:DNA integration"/>
    <property type="evidence" value="ECO:0007669"/>
    <property type="project" value="InterPro"/>
</dbReference>
<dbReference type="EMBL" id="GEZM01029758">
    <property type="protein sequence ID" value="JAV85947.1"/>
    <property type="molecule type" value="Transcribed_RNA"/>
</dbReference>
<proteinExistence type="predicted"/>